<dbReference type="AlphaFoldDB" id="A0A5M3MML6"/>
<proteinExistence type="predicted"/>
<dbReference type="RefSeq" id="XP_007769374.1">
    <property type="nucleotide sequence ID" value="XM_007771184.1"/>
</dbReference>
<dbReference type="Gene3D" id="3.30.70.330">
    <property type="match status" value="4"/>
</dbReference>
<dbReference type="SUPFAM" id="SSF54928">
    <property type="entry name" value="RNA-binding domain, RBD"/>
    <property type="match status" value="3"/>
</dbReference>
<dbReference type="OMA" id="RWSPTSF"/>
<dbReference type="OrthoDB" id="6407164at2759"/>
<feature type="compositionally biased region" description="Polar residues" evidence="4">
    <location>
        <begin position="43"/>
        <end position="54"/>
    </location>
</feature>
<dbReference type="FunFam" id="3.30.70.330:FF:000400">
    <property type="entry name" value="Negative regulator of differentiation 1"/>
    <property type="match status" value="1"/>
</dbReference>
<dbReference type="InterPro" id="IPR039171">
    <property type="entry name" value="Cwc2/Slt11"/>
</dbReference>
<dbReference type="CDD" id="cd12523">
    <property type="entry name" value="RRM2_MRN1"/>
    <property type="match status" value="1"/>
</dbReference>
<feature type="domain" description="RRM" evidence="5">
    <location>
        <begin position="432"/>
        <end position="505"/>
    </location>
</feature>
<feature type="domain" description="RRM" evidence="5">
    <location>
        <begin position="297"/>
        <end position="378"/>
    </location>
</feature>
<dbReference type="GO" id="GO:0010468">
    <property type="term" value="P:regulation of gene expression"/>
    <property type="evidence" value="ECO:0007669"/>
    <property type="project" value="UniProtKB-ARBA"/>
</dbReference>
<dbReference type="PANTHER" id="PTHR14089:SF8">
    <property type="entry name" value="RNA-BINDING PROTEIN MRN1"/>
    <property type="match status" value="1"/>
</dbReference>
<protein>
    <submittedName>
        <fullName evidence="6">RNA-binding protein Nrd1</fullName>
    </submittedName>
</protein>
<sequence length="669" mass="70976">MDESQATFNNQYTAYGSFELDMMKRSMDTAGGPDAKKARWSPPNGNLSASNSGNRDAFANYGYGPQANINQAYANSSPQYSSSALYSTPSLTINTGVNGNMSQMSPSTPYMQSASLQTPQTQHPNGQMNGGAYGAAFGYNMLGMGIPNMSMLSAFPYNGQMANFGQNANQQQRVPSLNVNIPSAPQPYSPAALSAALSINTNATGRTVYVGNLPATASVDELLNLVHFGPLESVRVLPEKSCVFLSFLDGNTASAFHADATIKKLSLHGQELKIGWGKPSPVPAQVALAITQSNASRNVYLGGLDEGTTEEQLRDDLSRFGLIDQVKIVRDKNIGFVHFLSIAVATKVVNTLPTEPAWAGKRVNYGKDRCAYIPKSQQAAAQAAQAAAAQSLVAQSATMSPGAGPSPFNPFTGYAPFGAEAMQGMAGQSLNRTVYLGNIHPETNTEDLCNAIRGGVLQSIRYMQDKHIAFVTFVDPAAAFTFFQVASYQGLTLNNRRLKVGWGKNSGPLAPSLALSVHSGATRNVYVGNIEDFETFNEEKLKKDFGEFGDVELVNFLKEKNCAFVNFTNISNAIKAIDGIKNKPDYANLRVAHGKDRCANPPRSGPQGGASRRVASGNGPSNAGDSDGKNEDVSDAILLGDDSVAATNPGLEADIMMEGGVENGVDGSS</sequence>
<dbReference type="PROSITE" id="PS50102">
    <property type="entry name" value="RRM"/>
    <property type="match status" value="4"/>
</dbReference>
<feature type="domain" description="RRM" evidence="5">
    <location>
        <begin position="523"/>
        <end position="596"/>
    </location>
</feature>
<dbReference type="GO" id="GO:0000398">
    <property type="term" value="P:mRNA splicing, via spliceosome"/>
    <property type="evidence" value="ECO:0007669"/>
    <property type="project" value="TreeGrafter"/>
</dbReference>
<dbReference type="SMART" id="SM00360">
    <property type="entry name" value="RRM"/>
    <property type="match status" value="4"/>
</dbReference>
<feature type="domain" description="RRM" evidence="5">
    <location>
        <begin position="206"/>
        <end position="279"/>
    </location>
</feature>
<name>A0A5M3MML6_CONPW</name>
<dbReference type="GO" id="GO:0010494">
    <property type="term" value="C:cytoplasmic stress granule"/>
    <property type="evidence" value="ECO:0007669"/>
    <property type="project" value="TreeGrafter"/>
</dbReference>
<evidence type="ECO:0000256" key="3">
    <source>
        <dbReference type="PROSITE-ProRule" id="PRU00176"/>
    </source>
</evidence>
<accession>A0A5M3MML6</accession>
<reference evidence="7" key="1">
    <citation type="journal article" date="2012" name="Science">
        <title>The Paleozoic origin of enzymatic lignin decomposition reconstructed from 31 fungal genomes.</title>
        <authorList>
            <person name="Floudas D."/>
            <person name="Binder M."/>
            <person name="Riley R."/>
            <person name="Barry K."/>
            <person name="Blanchette R.A."/>
            <person name="Henrissat B."/>
            <person name="Martinez A.T."/>
            <person name="Otillar R."/>
            <person name="Spatafora J.W."/>
            <person name="Yadav J.S."/>
            <person name="Aerts A."/>
            <person name="Benoit I."/>
            <person name="Boyd A."/>
            <person name="Carlson A."/>
            <person name="Copeland A."/>
            <person name="Coutinho P.M."/>
            <person name="de Vries R.P."/>
            <person name="Ferreira P."/>
            <person name="Findley K."/>
            <person name="Foster B."/>
            <person name="Gaskell J."/>
            <person name="Glotzer D."/>
            <person name="Gorecki P."/>
            <person name="Heitman J."/>
            <person name="Hesse C."/>
            <person name="Hori C."/>
            <person name="Igarashi K."/>
            <person name="Jurgens J.A."/>
            <person name="Kallen N."/>
            <person name="Kersten P."/>
            <person name="Kohler A."/>
            <person name="Kuees U."/>
            <person name="Kumar T.K.A."/>
            <person name="Kuo A."/>
            <person name="LaButti K."/>
            <person name="Larrondo L.F."/>
            <person name="Lindquist E."/>
            <person name="Ling A."/>
            <person name="Lombard V."/>
            <person name="Lucas S."/>
            <person name="Lundell T."/>
            <person name="Martin R."/>
            <person name="McLaughlin D.J."/>
            <person name="Morgenstern I."/>
            <person name="Morin E."/>
            <person name="Murat C."/>
            <person name="Nagy L.G."/>
            <person name="Nolan M."/>
            <person name="Ohm R.A."/>
            <person name="Patyshakuliyeva A."/>
            <person name="Rokas A."/>
            <person name="Ruiz-Duenas F.J."/>
            <person name="Sabat G."/>
            <person name="Salamov A."/>
            <person name="Samejima M."/>
            <person name="Schmutz J."/>
            <person name="Slot J.C."/>
            <person name="St John F."/>
            <person name="Stenlid J."/>
            <person name="Sun H."/>
            <person name="Sun S."/>
            <person name="Syed K."/>
            <person name="Tsang A."/>
            <person name="Wiebenga A."/>
            <person name="Young D."/>
            <person name="Pisabarro A."/>
            <person name="Eastwood D.C."/>
            <person name="Martin F."/>
            <person name="Cullen D."/>
            <person name="Grigoriev I.V."/>
            <person name="Hibbett D.S."/>
        </authorList>
    </citation>
    <scope>NUCLEOTIDE SEQUENCE [LARGE SCALE GENOMIC DNA]</scope>
    <source>
        <strain evidence="7">RWD-64-598 SS2</strain>
    </source>
</reference>
<keyword evidence="2 3" id="KW-0694">RNA-binding</keyword>
<dbReference type="Pfam" id="PF00076">
    <property type="entry name" value="RRM_1"/>
    <property type="match status" value="2"/>
</dbReference>
<dbReference type="GO" id="GO:0003729">
    <property type="term" value="F:mRNA binding"/>
    <property type="evidence" value="ECO:0007669"/>
    <property type="project" value="TreeGrafter"/>
</dbReference>
<dbReference type="Proteomes" id="UP000053558">
    <property type="component" value="Unassembled WGS sequence"/>
</dbReference>
<dbReference type="CDD" id="cd12521">
    <property type="entry name" value="RRM3_MRN1"/>
    <property type="match status" value="1"/>
</dbReference>
<evidence type="ECO:0000256" key="2">
    <source>
        <dbReference type="ARBA" id="ARBA00022884"/>
    </source>
</evidence>
<dbReference type="EMBL" id="JH711579">
    <property type="protein sequence ID" value="EIW80418.1"/>
    <property type="molecule type" value="Genomic_DNA"/>
</dbReference>
<evidence type="ECO:0000259" key="5">
    <source>
        <dbReference type="PROSITE" id="PS50102"/>
    </source>
</evidence>
<organism evidence="6 7">
    <name type="scientific">Coniophora puteana (strain RWD-64-598)</name>
    <name type="common">Brown rot fungus</name>
    <dbReference type="NCBI Taxonomy" id="741705"/>
    <lineage>
        <taxon>Eukaryota</taxon>
        <taxon>Fungi</taxon>
        <taxon>Dikarya</taxon>
        <taxon>Basidiomycota</taxon>
        <taxon>Agaricomycotina</taxon>
        <taxon>Agaricomycetes</taxon>
        <taxon>Agaricomycetidae</taxon>
        <taxon>Boletales</taxon>
        <taxon>Coniophorineae</taxon>
        <taxon>Coniophoraceae</taxon>
        <taxon>Coniophora</taxon>
    </lineage>
</organism>
<comment type="caution">
    <text evidence="6">The sequence shown here is derived from an EMBL/GenBank/DDBJ whole genome shotgun (WGS) entry which is preliminary data.</text>
</comment>
<feature type="region of interest" description="Disordered" evidence="4">
    <location>
        <begin position="595"/>
        <end position="641"/>
    </location>
</feature>
<dbReference type="GeneID" id="19203266"/>
<evidence type="ECO:0000256" key="4">
    <source>
        <dbReference type="SAM" id="MobiDB-lite"/>
    </source>
</evidence>
<dbReference type="InterPro" id="IPR000504">
    <property type="entry name" value="RRM_dom"/>
</dbReference>
<dbReference type="PANTHER" id="PTHR14089">
    <property type="entry name" value="PRE-MRNA-SPLICING FACTOR RBM22"/>
    <property type="match status" value="1"/>
</dbReference>
<evidence type="ECO:0000313" key="6">
    <source>
        <dbReference type="EMBL" id="EIW80418.1"/>
    </source>
</evidence>
<keyword evidence="1" id="KW-0677">Repeat</keyword>
<evidence type="ECO:0000256" key="1">
    <source>
        <dbReference type="ARBA" id="ARBA00022737"/>
    </source>
</evidence>
<dbReference type="InterPro" id="IPR035979">
    <property type="entry name" value="RBD_domain_sf"/>
</dbReference>
<dbReference type="KEGG" id="cput:CONPUDRAFT_154449"/>
<feature type="region of interest" description="Disordered" evidence="4">
    <location>
        <begin position="27"/>
        <end position="54"/>
    </location>
</feature>
<evidence type="ECO:0000313" key="7">
    <source>
        <dbReference type="Proteomes" id="UP000053558"/>
    </source>
</evidence>
<dbReference type="FunFam" id="3.30.70.330:FF:000120">
    <property type="entry name" value="Negative regulator of differentiation 1"/>
    <property type="match status" value="2"/>
</dbReference>
<keyword evidence="7" id="KW-1185">Reference proteome</keyword>
<dbReference type="InterPro" id="IPR012677">
    <property type="entry name" value="Nucleotide-bd_a/b_plait_sf"/>
</dbReference>
<gene>
    <name evidence="6" type="ORF">CONPUDRAFT_154449</name>
</gene>